<sequence length="355" mass="38626">MKKLKYMEIADGISADIKSKRLAEGERLPGVRELAAEWETSANTVLKALDALVSEGLIRKTQGSGIFVTPRNNLYGNGANTETPSLELIMWDIDVPFNHSLLSAIEKAATDEGFQLSVRTSEQDTQVNPESACIIVPLDAPGQSTNQISKRNTIYLGEFNPAPSFEGSYISVDVYSGFYRAAEYLLAAGRERVAYVGSVSANVRDPGRQAVRDSMQGTSYGFNKQYSVAAEGWDADTGREAMERLLYGDDFPDAVICLNDALAAGVYKACRAAGLSIPDDVAVIGAGDQDVAGFLDPPLTSLKYPSAIMGRMAVSYLKSLERGHINASERLRARLDMELIVRESVQLFSDDAEWL</sequence>
<dbReference type="Pfam" id="PF13377">
    <property type="entry name" value="Peripla_BP_3"/>
    <property type="match status" value="1"/>
</dbReference>
<dbReference type="InterPro" id="IPR036388">
    <property type="entry name" value="WH-like_DNA-bd_sf"/>
</dbReference>
<dbReference type="InterPro" id="IPR028082">
    <property type="entry name" value="Peripla_BP_I"/>
</dbReference>
<dbReference type="Gene3D" id="3.40.50.2300">
    <property type="match status" value="2"/>
</dbReference>
<evidence type="ECO:0000256" key="3">
    <source>
        <dbReference type="ARBA" id="ARBA00023163"/>
    </source>
</evidence>
<dbReference type="GO" id="GO:0003700">
    <property type="term" value="F:DNA-binding transcription factor activity"/>
    <property type="evidence" value="ECO:0007669"/>
    <property type="project" value="InterPro"/>
</dbReference>
<dbReference type="SMART" id="SM00345">
    <property type="entry name" value="HTH_GNTR"/>
    <property type="match status" value="1"/>
</dbReference>
<dbReference type="EMBL" id="JAQQAL010000018">
    <property type="protein sequence ID" value="MDC7226860.1"/>
    <property type="molecule type" value="Genomic_DNA"/>
</dbReference>
<reference evidence="5 6" key="1">
    <citation type="submission" date="2022-12" db="EMBL/GenBank/DDBJ databases">
        <title>Metagenome assembled genome from gulf of manar.</title>
        <authorList>
            <person name="Kohli P."/>
            <person name="Pk S."/>
            <person name="Venkata Ramana C."/>
            <person name="Sasikala C."/>
        </authorList>
    </citation>
    <scope>NUCLEOTIDE SEQUENCE [LARGE SCALE GENOMIC DNA]</scope>
    <source>
        <strain evidence="5">JB008</strain>
    </source>
</reference>
<dbReference type="CDD" id="cd07377">
    <property type="entry name" value="WHTH_GntR"/>
    <property type="match status" value="1"/>
</dbReference>
<dbReference type="PANTHER" id="PTHR30146">
    <property type="entry name" value="LACI-RELATED TRANSCRIPTIONAL REPRESSOR"/>
    <property type="match status" value="1"/>
</dbReference>
<keyword evidence="2" id="KW-0238">DNA-binding</keyword>
<feature type="domain" description="HTH gntR-type" evidence="4">
    <location>
        <begin position="3"/>
        <end position="71"/>
    </location>
</feature>
<protein>
    <submittedName>
        <fullName evidence="5">GntR family transcriptional regulator</fullName>
    </submittedName>
</protein>
<evidence type="ECO:0000313" key="6">
    <source>
        <dbReference type="Proteomes" id="UP001221217"/>
    </source>
</evidence>
<dbReference type="InterPro" id="IPR000524">
    <property type="entry name" value="Tscrpt_reg_HTH_GntR"/>
</dbReference>
<dbReference type="SUPFAM" id="SSF46785">
    <property type="entry name" value="Winged helix' DNA-binding domain"/>
    <property type="match status" value="1"/>
</dbReference>
<name>A0AAJ1IGG7_9SPIO</name>
<dbReference type="GO" id="GO:0000976">
    <property type="term" value="F:transcription cis-regulatory region binding"/>
    <property type="evidence" value="ECO:0007669"/>
    <property type="project" value="TreeGrafter"/>
</dbReference>
<evidence type="ECO:0000259" key="4">
    <source>
        <dbReference type="PROSITE" id="PS50949"/>
    </source>
</evidence>
<dbReference type="AlphaFoldDB" id="A0AAJ1IGG7"/>
<comment type="caution">
    <text evidence="5">The sequence shown here is derived from an EMBL/GenBank/DDBJ whole genome shotgun (WGS) entry which is preliminary data.</text>
</comment>
<evidence type="ECO:0000313" key="5">
    <source>
        <dbReference type="EMBL" id="MDC7226860.1"/>
    </source>
</evidence>
<keyword evidence="3" id="KW-0804">Transcription</keyword>
<dbReference type="PROSITE" id="PS50949">
    <property type="entry name" value="HTH_GNTR"/>
    <property type="match status" value="1"/>
</dbReference>
<dbReference type="SUPFAM" id="SSF53822">
    <property type="entry name" value="Periplasmic binding protein-like I"/>
    <property type="match status" value="1"/>
</dbReference>
<dbReference type="Gene3D" id="1.10.10.10">
    <property type="entry name" value="Winged helix-like DNA-binding domain superfamily/Winged helix DNA-binding domain"/>
    <property type="match status" value="1"/>
</dbReference>
<accession>A0AAJ1IGG7</accession>
<dbReference type="CDD" id="cd06267">
    <property type="entry name" value="PBP1_LacI_sugar_binding-like"/>
    <property type="match status" value="1"/>
</dbReference>
<dbReference type="Pfam" id="PF00392">
    <property type="entry name" value="GntR"/>
    <property type="match status" value="1"/>
</dbReference>
<organism evidence="5 6">
    <name type="scientific">Candidatus Thalassospirochaeta sargassi</name>
    <dbReference type="NCBI Taxonomy" id="3119039"/>
    <lineage>
        <taxon>Bacteria</taxon>
        <taxon>Pseudomonadati</taxon>
        <taxon>Spirochaetota</taxon>
        <taxon>Spirochaetia</taxon>
        <taxon>Spirochaetales</taxon>
        <taxon>Spirochaetaceae</taxon>
        <taxon>Candidatus Thalassospirochaeta</taxon>
    </lineage>
</organism>
<dbReference type="InterPro" id="IPR036390">
    <property type="entry name" value="WH_DNA-bd_sf"/>
</dbReference>
<dbReference type="Proteomes" id="UP001221217">
    <property type="component" value="Unassembled WGS sequence"/>
</dbReference>
<gene>
    <name evidence="5" type="ORF">PQJ61_08840</name>
</gene>
<evidence type="ECO:0000256" key="2">
    <source>
        <dbReference type="ARBA" id="ARBA00023125"/>
    </source>
</evidence>
<keyword evidence="1" id="KW-0805">Transcription regulation</keyword>
<evidence type="ECO:0000256" key="1">
    <source>
        <dbReference type="ARBA" id="ARBA00023015"/>
    </source>
</evidence>
<proteinExistence type="predicted"/>
<dbReference type="PANTHER" id="PTHR30146:SF109">
    <property type="entry name" value="HTH-TYPE TRANSCRIPTIONAL REGULATOR GALS"/>
    <property type="match status" value="1"/>
</dbReference>
<dbReference type="InterPro" id="IPR046335">
    <property type="entry name" value="LacI/GalR-like_sensor"/>
</dbReference>